<organism evidence="1 2">
    <name type="scientific">Mycobacterium ahvazicum</name>
    <dbReference type="NCBI Taxonomy" id="1964395"/>
    <lineage>
        <taxon>Bacteria</taxon>
        <taxon>Bacillati</taxon>
        <taxon>Actinomycetota</taxon>
        <taxon>Actinomycetes</taxon>
        <taxon>Mycobacteriales</taxon>
        <taxon>Mycobacteriaceae</taxon>
        <taxon>Mycobacterium</taxon>
        <taxon>Mycobacterium simiae complex</taxon>
    </lineage>
</organism>
<evidence type="ECO:0000313" key="1">
    <source>
        <dbReference type="EMBL" id="SOX52702.1"/>
    </source>
</evidence>
<name>A0A2K4Y7E0_9MYCO</name>
<proteinExistence type="predicted"/>
<dbReference type="AlphaFoldDB" id="A0A2K4Y7E0"/>
<dbReference type="Proteomes" id="UP000236318">
    <property type="component" value="Unassembled WGS sequence"/>
</dbReference>
<dbReference type="RefSeq" id="WP_096285537.1">
    <property type="nucleotide sequence ID" value="NZ_FXEG02000002.1"/>
</dbReference>
<dbReference type="InterPro" id="IPR019587">
    <property type="entry name" value="Polyketide_cyclase/dehydratase"/>
</dbReference>
<dbReference type="InterPro" id="IPR023393">
    <property type="entry name" value="START-like_dom_sf"/>
</dbReference>
<sequence>MVEIHVERMIAAPLEQVFDWLADPVNLAAAPLVLKGYWAKGTSGPEPGALREVIGIGTYFREEFTAYDRPHSYTYKIVKSIPPFKHDGGTLTFTAAGDGTHIDWLTNYTHPAAAGGKVLEAVSRRLLRGSFLAILDACAKALET</sequence>
<accession>A0A2K4Y7E0</accession>
<keyword evidence="2" id="KW-1185">Reference proteome</keyword>
<dbReference type="Gene3D" id="3.30.530.20">
    <property type="match status" value="1"/>
</dbReference>
<reference evidence="1" key="1">
    <citation type="submission" date="2018-01" db="EMBL/GenBank/DDBJ databases">
        <authorList>
            <consortium name="Urmite Genomes"/>
        </authorList>
    </citation>
    <scope>NUCLEOTIDE SEQUENCE [LARGE SCALE GENOMIC DNA]</scope>
    <source>
        <strain evidence="1">AFP003</strain>
    </source>
</reference>
<protein>
    <submittedName>
        <fullName evidence="1">SRPBCC family protein</fullName>
    </submittedName>
</protein>
<dbReference type="Pfam" id="PF10604">
    <property type="entry name" value="Polyketide_cyc2"/>
    <property type="match status" value="1"/>
</dbReference>
<evidence type="ECO:0000313" key="2">
    <source>
        <dbReference type="Proteomes" id="UP000236318"/>
    </source>
</evidence>
<dbReference type="EMBL" id="FXEG02000002">
    <property type="protein sequence ID" value="SOX52702.1"/>
    <property type="molecule type" value="Genomic_DNA"/>
</dbReference>
<dbReference type="OrthoDB" id="4545830at2"/>
<comment type="caution">
    <text evidence="1">The sequence shown here is derived from an EMBL/GenBank/DDBJ whole genome shotgun (WGS) entry which is preliminary data.</text>
</comment>
<dbReference type="SUPFAM" id="SSF55961">
    <property type="entry name" value="Bet v1-like"/>
    <property type="match status" value="1"/>
</dbReference>
<gene>
    <name evidence="1" type="ORF">MAAFP003_1369</name>
</gene>
<dbReference type="CDD" id="cd07821">
    <property type="entry name" value="PYR_PYL_RCAR_like"/>
    <property type="match status" value="1"/>
</dbReference>